<dbReference type="GeneID" id="105015351"/>
<dbReference type="InParanoid" id="A0A3P8YDW9"/>
<dbReference type="OrthoDB" id="2686689at2759"/>
<sequence>MERLSDTPRSSGRPALDIPCEVIETYLLTGLKVKEIAELYGVCQKTIHRRMQQQGLRTSDFYANITNAELDDTILEIHRAHPQTGYRMMKAFLQARGLRVQVSRVRESLRRVDPYGTELRALANHALHRRQYSFPAPNAMWHIDGNHKLIRWRFVIHGGIDGFSRLIVYLTAATDNRASTVLDSFLVAVNQFGVPSRVRSDKGMENVEVAHFMVQNRGENRDSHITGKSVHNQRFERLWRDVYQQVLDLFHTLFRNMEAEGILDPDNNIHVFALHWSFLPQLQRQLHFFKEAWNLQSLRREARQSPYPLWTRSREAEDMACIIRRLSVVEDEYGIDWDGPHEHEATGLPIPDVVLPRELTAEETAGLPTRDVSLMDAVDVYTETVEQLMEMLGESA</sequence>
<dbReference type="Proteomes" id="UP000265140">
    <property type="component" value="Chromosome 14"/>
</dbReference>
<dbReference type="SUPFAM" id="SSF53098">
    <property type="entry name" value="Ribonuclease H-like"/>
    <property type="match status" value="1"/>
</dbReference>
<reference evidence="2" key="3">
    <citation type="submission" date="2025-08" db="UniProtKB">
        <authorList>
            <consortium name="Ensembl"/>
        </authorList>
    </citation>
    <scope>IDENTIFICATION</scope>
</reference>
<dbReference type="PANTHER" id="PTHR46791">
    <property type="entry name" value="EXPRESSED PROTEIN"/>
    <property type="match status" value="1"/>
</dbReference>
<dbReference type="Ensembl" id="ENSELUT00000023725.3">
    <property type="protein sequence ID" value="ENSELUP00000014808.2"/>
    <property type="gene ID" value="ENSELUG00000014816.3"/>
</dbReference>
<dbReference type="InterPro" id="IPR012337">
    <property type="entry name" value="RNaseH-like_sf"/>
</dbReference>
<dbReference type="GO" id="GO:0003676">
    <property type="term" value="F:nucleic acid binding"/>
    <property type="evidence" value="ECO:0007669"/>
    <property type="project" value="InterPro"/>
</dbReference>
<reference evidence="3" key="1">
    <citation type="journal article" date="2014" name="PLoS ONE">
        <title>The genome and linkage map of the northern pike (Esox lucius): conserved synteny revealed between the salmonid sister group and the Neoteleostei.</title>
        <authorList>
            <person name="Rondeau E.B."/>
            <person name="Minkley D.R."/>
            <person name="Leong J.S."/>
            <person name="Messmer A.M."/>
            <person name="Jantzen J.R."/>
            <person name="von Schalburg K.R."/>
            <person name="Lemon C."/>
            <person name="Bird N.H."/>
            <person name="Koop B.F."/>
        </authorList>
    </citation>
    <scope>NUCLEOTIDE SEQUENCE</scope>
</reference>
<evidence type="ECO:0000313" key="3">
    <source>
        <dbReference type="Proteomes" id="UP000265140"/>
    </source>
</evidence>
<reference evidence="2" key="4">
    <citation type="submission" date="2025-09" db="UniProtKB">
        <authorList>
            <consortium name="Ensembl"/>
        </authorList>
    </citation>
    <scope>IDENTIFICATION</scope>
</reference>
<dbReference type="Bgee" id="ENSELUG00000014816">
    <property type="expression patterns" value="Expressed in bone element and 13 other cell types or tissues"/>
</dbReference>
<organism evidence="2 3">
    <name type="scientific">Esox lucius</name>
    <name type="common">Northern pike</name>
    <dbReference type="NCBI Taxonomy" id="8010"/>
    <lineage>
        <taxon>Eukaryota</taxon>
        <taxon>Metazoa</taxon>
        <taxon>Chordata</taxon>
        <taxon>Craniata</taxon>
        <taxon>Vertebrata</taxon>
        <taxon>Euteleostomi</taxon>
        <taxon>Actinopterygii</taxon>
        <taxon>Neopterygii</taxon>
        <taxon>Teleostei</taxon>
        <taxon>Protacanthopterygii</taxon>
        <taxon>Esociformes</taxon>
        <taxon>Esocidae</taxon>
        <taxon>Esox</taxon>
    </lineage>
</organism>
<dbReference type="Pfam" id="PF24764">
    <property type="entry name" value="rva_4"/>
    <property type="match status" value="1"/>
</dbReference>
<dbReference type="InterPro" id="IPR001584">
    <property type="entry name" value="Integrase_cat-core"/>
</dbReference>
<evidence type="ECO:0000313" key="2">
    <source>
        <dbReference type="Ensembl" id="ENSELUP00000014808.2"/>
    </source>
</evidence>
<dbReference type="OMA" id="RIERMWK"/>
<dbReference type="AlphaFoldDB" id="A0A3P8YDW9"/>
<dbReference type="PANTHER" id="PTHR46791:SF4">
    <property type="match status" value="1"/>
</dbReference>
<dbReference type="GO" id="GO:0015074">
    <property type="term" value="P:DNA integration"/>
    <property type="evidence" value="ECO:0007669"/>
    <property type="project" value="InterPro"/>
</dbReference>
<feature type="domain" description="Integrase catalytic" evidence="1">
    <location>
        <begin position="133"/>
        <end position="314"/>
    </location>
</feature>
<dbReference type="Gene3D" id="3.30.420.10">
    <property type="entry name" value="Ribonuclease H-like superfamily/Ribonuclease H"/>
    <property type="match status" value="1"/>
</dbReference>
<accession>A0A3P8YDW9</accession>
<dbReference type="KEGG" id="els:105015351"/>
<reference evidence="2" key="2">
    <citation type="submission" date="2020-02" db="EMBL/GenBank/DDBJ databases">
        <title>Esox lucius (northern pike) genome, fEsoLuc1, primary haplotype.</title>
        <authorList>
            <person name="Myers G."/>
            <person name="Karagic N."/>
            <person name="Meyer A."/>
            <person name="Pippel M."/>
            <person name="Reichard M."/>
            <person name="Winkler S."/>
            <person name="Tracey A."/>
            <person name="Sims Y."/>
            <person name="Howe K."/>
            <person name="Rhie A."/>
            <person name="Formenti G."/>
            <person name="Durbin R."/>
            <person name="Fedrigo O."/>
            <person name="Jarvis E.D."/>
        </authorList>
    </citation>
    <scope>NUCLEOTIDE SEQUENCE [LARGE SCALE GENOMIC DNA]</scope>
</reference>
<keyword evidence="3" id="KW-1185">Reference proteome</keyword>
<dbReference type="GeneTree" id="ENSGT00940000165266"/>
<dbReference type="InterPro" id="IPR058913">
    <property type="entry name" value="Integrase_dom_put"/>
</dbReference>
<dbReference type="STRING" id="8010.ENSELUP00000014808"/>
<protein>
    <recommendedName>
        <fullName evidence="1">Integrase catalytic domain-containing protein</fullName>
    </recommendedName>
</protein>
<name>A0A3P8YDW9_ESOLU</name>
<dbReference type="RefSeq" id="XP_010876746.2">
    <property type="nucleotide sequence ID" value="XM_010878444.3"/>
</dbReference>
<dbReference type="InterPro" id="IPR036397">
    <property type="entry name" value="RNaseH_sf"/>
</dbReference>
<proteinExistence type="predicted"/>
<evidence type="ECO:0000259" key="1">
    <source>
        <dbReference type="PROSITE" id="PS50994"/>
    </source>
</evidence>
<dbReference type="PROSITE" id="PS50994">
    <property type="entry name" value="INTEGRASE"/>
    <property type="match status" value="1"/>
</dbReference>